<dbReference type="Pfam" id="PF00169">
    <property type="entry name" value="PH"/>
    <property type="match status" value="1"/>
</dbReference>
<reference evidence="6" key="1">
    <citation type="submission" date="2016-04" db="UniProtKB">
        <authorList>
            <consortium name="WormBaseParasite"/>
        </authorList>
    </citation>
    <scope>IDENTIFICATION</scope>
</reference>
<evidence type="ECO:0000259" key="2">
    <source>
        <dbReference type="PROSITE" id="PS50003"/>
    </source>
</evidence>
<dbReference type="PANTHER" id="PTHR14383:SF1">
    <property type="entry name" value="PLECKSTRIN HOMOLOGY DOMAIN-CONTAINING FAMILY D MEMBER 1"/>
    <property type="match status" value="1"/>
</dbReference>
<protein>
    <submittedName>
        <fullName evidence="6">PH domain-containing protein</fullName>
    </submittedName>
</protein>
<organism evidence="4 6">
    <name type="scientific">Dracunculus medinensis</name>
    <name type="common">Guinea worm</name>
    <dbReference type="NCBI Taxonomy" id="318479"/>
    <lineage>
        <taxon>Eukaryota</taxon>
        <taxon>Metazoa</taxon>
        <taxon>Ecdysozoa</taxon>
        <taxon>Nematoda</taxon>
        <taxon>Chromadorea</taxon>
        <taxon>Rhabditida</taxon>
        <taxon>Spirurina</taxon>
        <taxon>Dracunculoidea</taxon>
        <taxon>Dracunculidae</taxon>
        <taxon>Dracunculus</taxon>
    </lineage>
</organism>
<dbReference type="AlphaFoldDB" id="A0A158Q372"/>
<reference evidence="3 5" key="2">
    <citation type="submission" date="2018-11" db="EMBL/GenBank/DDBJ databases">
        <authorList>
            <consortium name="Pathogen Informatics"/>
        </authorList>
    </citation>
    <scope>NUCLEOTIDE SEQUENCE [LARGE SCALE GENOMIC DNA]</scope>
</reference>
<dbReference type="WBParaSite" id="DME_0000180501-mRNA-1">
    <property type="protein sequence ID" value="DME_0000180501-mRNA-1"/>
    <property type="gene ID" value="DME_0000180501"/>
</dbReference>
<gene>
    <name evidence="3" type="ORF">DME_LOCUS6165</name>
</gene>
<evidence type="ECO:0000313" key="3">
    <source>
        <dbReference type="EMBL" id="VDN56192.1"/>
    </source>
</evidence>
<name>A0A158Q372_DRAME</name>
<evidence type="ECO:0000313" key="6">
    <source>
        <dbReference type="WBParaSite" id="DME_0000180501-mRNA-1"/>
    </source>
</evidence>
<dbReference type="OrthoDB" id="185175at2759"/>
<feature type="domain" description="PH" evidence="2">
    <location>
        <begin position="42"/>
        <end position="151"/>
    </location>
</feature>
<dbReference type="Gene3D" id="2.30.29.30">
    <property type="entry name" value="Pleckstrin-homology domain (PH domain)/Phosphotyrosine-binding domain (PTB)"/>
    <property type="match status" value="1"/>
</dbReference>
<dbReference type="PROSITE" id="PS50003">
    <property type="entry name" value="PH_DOMAIN"/>
    <property type="match status" value="1"/>
</dbReference>
<dbReference type="InterPro" id="IPR001849">
    <property type="entry name" value="PH_domain"/>
</dbReference>
<dbReference type="SUPFAM" id="SSF50729">
    <property type="entry name" value="PH domain-like"/>
    <property type="match status" value="1"/>
</dbReference>
<feature type="coiled-coil region" evidence="1">
    <location>
        <begin position="164"/>
        <end position="324"/>
    </location>
</feature>
<feature type="coiled-coil region" evidence="1">
    <location>
        <begin position="374"/>
        <end position="401"/>
    </location>
</feature>
<dbReference type="SMART" id="SM00233">
    <property type="entry name" value="PH"/>
    <property type="match status" value="1"/>
</dbReference>
<dbReference type="Proteomes" id="UP000274756">
    <property type="component" value="Unassembled WGS sequence"/>
</dbReference>
<dbReference type="Proteomes" id="UP000038040">
    <property type="component" value="Unplaced"/>
</dbReference>
<dbReference type="EMBL" id="UYYG01001154">
    <property type="protein sequence ID" value="VDN56192.1"/>
    <property type="molecule type" value="Genomic_DNA"/>
</dbReference>
<evidence type="ECO:0000313" key="4">
    <source>
        <dbReference type="Proteomes" id="UP000038040"/>
    </source>
</evidence>
<dbReference type="InterPro" id="IPR011993">
    <property type="entry name" value="PH-like_dom_sf"/>
</dbReference>
<accession>A0A158Q372</accession>
<evidence type="ECO:0000256" key="1">
    <source>
        <dbReference type="SAM" id="Coils"/>
    </source>
</evidence>
<dbReference type="PANTHER" id="PTHR14383">
    <property type="entry name" value="SWAP-70 RECOMBINASE"/>
    <property type="match status" value="1"/>
</dbReference>
<sequence>FSTSIGRVKQKISDCQKRSSALSTTDIESNLRRLPTYGLSSGIQLHGILLKQKKRRNRTTKWNKRFFVLKECFLLYYSASAKKTFERTKGIDLHPKGIIPLVGCSIVAGQDHGHKNCLLITHAQFKSAIIVCAPDSKTLEQWQKSLREASKISYKNTIAWENLVEELESQGLMLNEEKKKYEEKLVAETQAREEEHNKYLNLEKVKEELEKERERLVRITKKLKGDLQSVKNELKITNETKKTLEQEKISLNAKTEHLASNMETLNLEKSKIEEQMSAIIREREQFLLENQNLSTATCQLKNRLMEIETKTNCLQSEKERVEAMLRLNEKKTIDLEREREYYNNQTMELLNSLKEISEQRDITEAELKDEVLARIGAEKQLQAAEKALEHLEMALKLTGAQMSELQEHIMPDVHKLREFFEKCAEEAKLEANKPMIMRNAIYARRSLRRNKTKIRGSFRKKPASINIKDETKVDASTLMHL</sequence>
<keyword evidence="1" id="KW-0175">Coiled coil</keyword>
<proteinExistence type="predicted"/>
<evidence type="ECO:0000313" key="5">
    <source>
        <dbReference type="Proteomes" id="UP000274756"/>
    </source>
</evidence>
<keyword evidence="5" id="KW-1185">Reference proteome</keyword>